<dbReference type="EMBL" id="FUXA01000009">
    <property type="protein sequence ID" value="SJZ77360.1"/>
    <property type="molecule type" value="Genomic_DNA"/>
</dbReference>
<organism evidence="2 3">
    <name type="scientific">Eubacterium ruminantium</name>
    <dbReference type="NCBI Taxonomy" id="42322"/>
    <lineage>
        <taxon>Bacteria</taxon>
        <taxon>Bacillati</taxon>
        <taxon>Bacillota</taxon>
        <taxon>Clostridia</taxon>
        <taxon>Eubacteriales</taxon>
        <taxon>Eubacteriaceae</taxon>
        <taxon>Eubacterium</taxon>
    </lineage>
</organism>
<proteinExistence type="predicted"/>
<keyword evidence="3" id="KW-1185">Reference proteome</keyword>
<protein>
    <recommendedName>
        <fullName evidence="4">SipW-cognate class signal peptide</fullName>
    </recommendedName>
</protein>
<keyword evidence="1" id="KW-0732">Signal</keyword>
<dbReference type="AlphaFoldDB" id="A0A1T4NDL7"/>
<evidence type="ECO:0000313" key="2">
    <source>
        <dbReference type="EMBL" id="SJZ77360.1"/>
    </source>
</evidence>
<name>A0A1T4NDL7_9FIRM</name>
<dbReference type="Proteomes" id="UP000189857">
    <property type="component" value="Unassembled WGS sequence"/>
</dbReference>
<gene>
    <name evidence="2" type="ORF">SAMN02745110_01546</name>
</gene>
<evidence type="ECO:0008006" key="4">
    <source>
        <dbReference type="Google" id="ProtNLM"/>
    </source>
</evidence>
<accession>A0A1T4NDL7</accession>
<reference evidence="2 3" key="1">
    <citation type="submission" date="2017-02" db="EMBL/GenBank/DDBJ databases">
        <authorList>
            <person name="Peterson S.W."/>
        </authorList>
    </citation>
    <scope>NUCLEOTIDE SEQUENCE [LARGE SCALE GENOMIC DNA]</scope>
    <source>
        <strain evidence="2 3">ATCC 17233</strain>
    </source>
</reference>
<evidence type="ECO:0000256" key="1">
    <source>
        <dbReference type="SAM" id="SignalP"/>
    </source>
</evidence>
<feature type="signal peptide" evidence="1">
    <location>
        <begin position="1"/>
        <end position="29"/>
    </location>
</feature>
<feature type="chain" id="PRO_5010588733" description="SipW-cognate class signal peptide" evidence="1">
    <location>
        <begin position="30"/>
        <end position="368"/>
    </location>
</feature>
<sequence>MRKDKKHKTSKKIVASVSMLALSASMLGAATYAWFTMSREVEVNNIQLTATTPEDIQISLGTISGHGDTTSLAKNTGYLTASEGKATVPTSDYDWSNTADISHYYSFGKLIPASSDTGESIFFTPDANGIGQTVKTDAKYYTAVSGTTVTDNYNATSHINTATEWTPSGAVGWNSTNDDGYYIDIPVWFRTSSTKGANLSVKAYVVDKNEITGFGKDDSGSVTGKELYRAVRVAILTPVGAAAASGGNLIPVADGNASGITDPYAGTSVLDWYTATSTSGTTPAVAHGGAISAVASEAATYNASPAVYTAGTKVATVPAGTGQKYGNPTQIIVRVWLEGEDPDCYNETAGQDWSISLKFNNETANPTP</sequence>
<evidence type="ECO:0000313" key="3">
    <source>
        <dbReference type="Proteomes" id="UP000189857"/>
    </source>
</evidence>
<dbReference type="RefSeq" id="WP_242870211.1">
    <property type="nucleotide sequence ID" value="NZ_FMTO01000008.1"/>
</dbReference>